<comment type="caution">
    <text evidence="11">The sequence shown here is derived from an EMBL/GenBank/DDBJ whole genome shotgun (WGS) entry which is preliminary data.</text>
</comment>
<name>A0A2U1AED1_9BACT</name>
<gene>
    <name evidence="11" type="ORF">C8D82_14718</name>
    <name evidence="10" type="ORF">HF882_04470</name>
</gene>
<feature type="binding site" evidence="7">
    <location>
        <position position="548"/>
    </location>
    <ligand>
        <name>substrate</name>
    </ligand>
</feature>
<keyword evidence="12" id="KW-1185">Reference proteome</keyword>
<dbReference type="Gene3D" id="2.70.98.60">
    <property type="entry name" value="alpha-galactosidase from lactobacil brevis"/>
    <property type="match status" value="1"/>
</dbReference>
<dbReference type="Gene3D" id="3.20.20.70">
    <property type="entry name" value="Aldolase class I"/>
    <property type="match status" value="1"/>
</dbReference>
<evidence type="ECO:0000259" key="8">
    <source>
        <dbReference type="Pfam" id="PF16874"/>
    </source>
</evidence>
<evidence type="ECO:0000259" key="9">
    <source>
        <dbReference type="Pfam" id="PF16875"/>
    </source>
</evidence>
<evidence type="ECO:0000256" key="2">
    <source>
        <dbReference type="ARBA" id="ARBA00012755"/>
    </source>
</evidence>
<dbReference type="InterPro" id="IPR017853">
    <property type="entry name" value="GH"/>
</dbReference>
<dbReference type="Proteomes" id="UP000245959">
    <property type="component" value="Unassembled WGS sequence"/>
</dbReference>
<dbReference type="CDD" id="cd14791">
    <property type="entry name" value="GH36"/>
    <property type="match status" value="1"/>
</dbReference>
<sequence length="729" mass="81273">MSICYDEKSRVFKLDTARSSYVFMVEESGYLSHLHYGGRIDDLAGAVALFQNSNPAFSPYPEDSCPEHSRNHIPQEYSTSAAGDFRLASASVRTPDGCATTDFKFAGYRIIPGKPELPGLPASYSTADAPAETLEITLRDAASKVEFVLAYSVFEKYDVIARSVKVVNASAVPVDLERAMSLCLDLRNDDFDFIHLAGSWALERHVCRSRIQPGLQGIASKRTSSSHQHNPAFAIAGAATTEELGEAWGCVLVYSGSFECMLELDEVNNVRAVAGINHENFRWRLAAGESFQTPEALLTYSGNGLGGMSRNFHAALRNNLCREPWKNLPRPILINNWEATYFDFNVEKLLDIARSAAPLGIEMLVLDDGWFGHREDDRSSLGDWFVNTAKIGELGELVKKVNALGMKFGLWFEPEMISKDSELYRKHPEWALTVPGRTCTLSRNQMVLDMTNPAVVDYLFDTVAEILRNANIEYIKWDMNRQPAELFTATLPAEKQGEIGHRFVLGMYELKRRLLEAFPKLLIEGCSGGGGRFDAGMLYYTPQIWTSDDTDAIERVKIQSGTSLFYPASAMGAHVSAVPNHQTGRVTSFETRGNVALAGTLGYEMDLGTLNEAERELVRRQTRLYREYNDVIARGELYRLIDPFRDNDRAAWEYAAADGSEAVVTYVVCRNHPSAAPRYLRLRGLEAAARYRETETGLELAGSTLMNAGFQLPGARHDGDSWIFHFVKL</sequence>
<feature type="binding site" evidence="7">
    <location>
        <begin position="367"/>
        <end position="368"/>
    </location>
    <ligand>
        <name>substrate</name>
    </ligand>
</feature>
<dbReference type="Proteomes" id="UP000576225">
    <property type="component" value="Unassembled WGS sequence"/>
</dbReference>
<keyword evidence="3 5" id="KW-0378">Hydrolase</keyword>
<dbReference type="PRINTS" id="PR00743">
    <property type="entry name" value="GLHYDRLASE36"/>
</dbReference>
<feature type="domain" description="Glycosyl hydrolase family 36 C-terminal" evidence="8">
    <location>
        <begin position="650"/>
        <end position="726"/>
    </location>
</feature>
<dbReference type="InterPro" id="IPR002252">
    <property type="entry name" value="Glyco_hydro_36"/>
</dbReference>
<proteinExistence type="inferred from homology"/>
<dbReference type="Pfam" id="PF02065">
    <property type="entry name" value="Melibiase"/>
    <property type="match status" value="1"/>
</dbReference>
<dbReference type="InterPro" id="IPR013780">
    <property type="entry name" value="Glyco_hydro_b"/>
</dbReference>
<dbReference type="GO" id="GO:0004557">
    <property type="term" value="F:alpha-galactosidase activity"/>
    <property type="evidence" value="ECO:0007669"/>
    <property type="project" value="UniProtKB-UniRule"/>
</dbReference>
<dbReference type="EC" id="3.2.1.22" evidence="2 5"/>
<comment type="catalytic activity">
    <reaction evidence="1 5">
        <text>Hydrolysis of terminal, non-reducing alpha-D-galactose residues in alpha-D-galactosides, including galactose oligosaccharides, galactomannans and galactolipids.</text>
        <dbReference type="EC" id="3.2.1.22"/>
    </reaction>
</comment>
<accession>A0A2U1AED1</accession>
<protein>
    <recommendedName>
        <fullName evidence="2 5">Alpha-galactosidase</fullName>
        <ecNumber evidence="2 5">3.2.1.22</ecNumber>
    </recommendedName>
</protein>
<dbReference type="InterPro" id="IPR000111">
    <property type="entry name" value="Glyco_hydro_27/36_CS"/>
</dbReference>
<evidence type="ECO:0000256" key="4">
    <source>
        <dbReference type="ARBA" id="ARBA00023295"/>
    </source>
</evidence>
<dbReference type="EMBL" id="QEKH01000047">
    <property type="protein sequence ID" value="PVY34774.1"/>
    <property type="molecule type" value="Genomic_DNA"/>
</dbReference>
<dbReference type="Gene3D" id="2.60.40.1180">
    <property type="entry name" value="Golgi alpha-mannosidase II"/>
    <property type="match status" value="1"/>
</dbReference>
<dbReference type="OrthoDB" id="9758822at2"/>
<reference evidence="11 12" key="1">
    <citation type="submission" date="2018-04" db="EMBL/GenBank/DDBJ databases">
        <title>Genomic Encyclopedia of Type Strains, Phase IV (KMG-IV): sequencing the most valuable type-strain genomes for metagenomic binning, comparative biology and taxonomic classification.</title>
        <authorList>
            <person name="Goeker M."/>
        </authorList>
    </citation>
    <scope>NUCLEOTIDE SEQUENCE [LARGE SCALE GENOMIC DNA]</scope>
    <source>
        <strain evidence="11 12">DSM 14823</strain>
    </source>
</reference>
<feature type="binding site" evidence="7">
    <location>
        <position position="526"/>
    </location>
    <ligand>
        <name>substrate</name>
    </ligand>
</feature>
<dbReference type="RefSeq" id="WP_116885852.1">
    <property type="nucleotide sequence ID" value="NZ_CABMMC010000004.1"/>
</dbReference>
<comment type="similarity">
    <text evidence="5">Belongs to the glycosyl hydrolase.</text>
</comment>
<dbReference type="InterPro" id="IPR038417">
    <property type="entry name" value="Alpga-gal_N_sf"/>
</dbReference>
<dbReference type="Pfam" id="PF16874">
    <property type="entry name" value="Glyco_hydro_36C"/>
    <property type="match status" value="1"/>
</dbReference>
<feature type="binding site" evidence="7">
    <location>
        <begin position="476"/>
        <end position="480"/>
    </location>
    <ligand>
        <name>substrate</name>
    </ligand>
</feature>
<feature type="binding site" evidence="7">
    <location>
        <position position="200"/>
    </location>
    <ligand>
        <name>substrate</name>
    </ligand>
</feature>
<keyword evidence="4 5" id="KW-0326">Glycosidase</keyword>
<feature type="domain" description="Glycosyl hydrolase family 36 N-terminal" evidence="9">
    <location>
        <begin position="29"/>
        <end position="286"/>
    </location>
</feature>
<dbReference type="InterPro" id="IPR050985">
    <property type="entry name" value="Alpha-glycosidase_related"/>
</dbReference>
<evidence type="ECO:0000256" key="1">
    <source>
        <dbReference type="ARBA" id="ARBA00001255"/>
    </source>
</evidence>
<dbReference type="GO" id="GO:0016052">
    <property type="term" value="P:carbohydrate catabolic process"/>
    <property type="evidence" value="ECO:0007669"/>
    <property type="project" value="InterPro"/>
</dbReference>
<feature type="binding site" evidence="7">
    <location>
        <position position="443"/>
    </location>
    <ligand>
        <name>substrate</name>
    </ligand>
</feature>
<feature type="active site" description="Proton donor" evidence="6">
    <location>
        <position position="548"/>
    </location>
</feature>
<dbReference type="PANTHER" id="PTHR43053">
    <property type="entry name" value="GLYCOSIDASE FAMILY 31"/>
    <property type="match status" value="1"/>
</dbReference>
<evidence type="ECO:0000256" key="5">
    <source>
        <dbReference type="PIRNR" id="PIRNR005536"/>
    </source>
</evidence>
<dbReference type="SUPFAM" id="SSF51445">
    <property type="entry name" value="(Trans)glycosidases"/>
    <property type="match status" value="1"/>
</dbReference>
<evidence type="ECO:0000313" key="11">
    <source>
        <dbReference type="EMBL" id="PVY34774.1"/>
    </source>
</evidence>
<dbReference type="PIRSF" id="PIRSF005536">
    <property type="entry name" value="Agal"/>
    <property type="match status" value="1"/>
</dbReference>
<dbReference type="InterPro" id="IPR013785">
    <property type="entry name" value="Aldolase_TIM"/>
</dbReference>
<dbReference type="Pfam" id="PF16875">
    <property type="entry name" value="Glyco_hydro_36N"/>
    <property type="match status" value="1"/>
</dbReference>
<dbReference type="GeneID" id="78297114"/>
<evidence type="ECO:0000256" key="6">
    <source>
        <dbReference type="PIRSR" id="PIRSR005536-1"/>
    </source>
</evidence>
<dbReference type="AlphaFoldDB" id="A0A2U1AED1"/>
<evidence type="ECO:0000313" key="13">
    <source>
        <dbReference type="Proteomes" id="UP000576225"/>
    </source>
</evidence>
<evidence type="ECO:0000256" key="3">
    <source>
        <dbReference type="ARBA" id="ARBA00022801"/>
    </source>
</evidence>
<evidence type="ECO:0000256" key="7">
    <source>
        <dbReference type="PIRSR" id="PIRSR005536-2"/>
    </source>
</evidence>
<dbReference type="InterPro" id="IPR031704">
    <property type="entry name" value="Glyco_hydro_36_N"/>
</dbReference>
<dbReference type="InterPro" id="IPR031705">
    <property type="entry name" value="Glyco_hydro_36_C"/>
</dbReference>
<evidence type="ECO:0000313" key="12">
    <source>
        <dbReference type="Proteomes" id="UP000245959"/>
    </source>
</evidence>
<dbReference type="FunFam" id="3.20.20.70:FF:000118">
    <property type="entry name" value="Alpha-galactosidase"/>
    <property type="match status" value="1"/>
</dbReference>
<evidence type="ECO:0000313" key="10">
    <source>
        <dbReference type="EMBL" id="NMD85834.1"/>
    </source>
</evidence>
<dbReference type="EMBL" id="JABAEW010000006">
    <property type="protein sequence ID" value="NMD85834.1"/>
    <property type="molecule type" value="Genomic_DNA"/>
</dbReference>
<dbReference type="PANTHER" id="PTHR43053:SF3">
    <property type="entry name" value="ALPHA-GALACTOSIDASE C-RELATED"/>
    <property type="match status" value="1"/>
</dbReference>
<feature type="active site" description="Nucleophile" evidence="6">
    <location>
        <position position="478"/>
    </location>
</feature>
<dbReference type="PROSITE" id="PS00512">
    <property type="entry name" value="ALPHA_GALACTOSIDASE"/>
    <property type="match status" value="1"/>
</dbReference>
<organism evidence="11 12">
    <name type="scientific">Victivallis vadensis</name>
    <dbReference type="NCBI Taxonomy" id="172901"/>
    <lineage>
        <taxon>Bacteria</taxon>
        <taxon>Pseudomonadati</taxon>
        <taxon>Lentisphaerota</taxon>
        <taxon>Lentisphaeria</taxon>
        <taxon>Victivallales</taxon>
        <taxon>Victivallaceae</taxon>
        <taxon>Victivallis</taxon>
    </lineage>
</organism>
<reference evidence="10 13" key="2">
    <citation type="submission" date="2020-04" db="EMBL/GenBank/DDBJ databases">
        <authorList>
            <person name="Hitch T.C.A."/>
            <person name="Wylensek D."/>
            <person name="Clavel T."/>
        </authorList>
    </citation>
    <scope>NUCLEOTIDE SEQUENCE [LARGE SCALE GENOMIC DNA]</scope>
    <source>
        <strain evidence="10 13">COR2-253-APC-1A</strain>
    </source>
</reference>